<dbReference type="AlphaFoldDB" id="A0A8S2UVH8"/>
<organism evidence="2 3">
    <name type="scientific">Didymodactylos carnosus</name>
    <dbReference type="NCBI Taxonomy" id="1234261"/>
    <lineage>
        <taxon>Eukaryota</taxon>
        <taxon>Metazoa</taxon>
        <taxon>Spiralia</taxon>
        <taxon>Gnathifera</taxon>
        <taxon>Rotifera</taxon>
        <taxon>Eurotatoria</taxon>
        <taxon>Bdelloidea</taxon>
        <taxon>Philodinida</taxon>
        <taxon>Philodinidae</taxon>
        <taxon>Didymodactylos</taxon>
    </lineage>
</organism>
<name>A0A8S2UVH8_9BILA</name>
<accession>A0A8S2UVH8</accession>
<dbReference type="EMBL" id="CAJNOK010043773">
    <property type="protein sequence ID" value="CAF1570982.1"/>
    <property type="molecule type" value="Genomic_DNA"/>
</dbReference>
<protein>
    <submittedName>
        <fullName evidence="2">Uncharacterized protein</fullName>
    </submittedName>
</protein>
<feature type="non-terminal residue" evidence="2">
    <location>
        <position position="1"/>
    </location>
</feature>
<evidence type="ECO:0000313" key="1">
    <source>
        <dbReference type="EMBL" id="CAF1570982.1"/>
    </source>
</evidence>
<dbReference type="Proteomes" id="UP000677228">
    <property type="component" value="Unassembled WGS sequence"/>
</dbReference>
<proteinExistence type="predicted"/>
<sequence>IWFTFLQDDEHISTVPSPKSNINPNVSINNESDDIIHTNEELMVDQQSNERNMNLPPLTTVDAQPMSTIMFQRQEFMAIQRAQCAAQLSSGFNPTTVGHHRSVTAMVAPPLQLRSASDLLKETVQYTPASLVATHADQPANNQKKEIQKQLLLVSNAIEHQDQPSTSSII</sequence>
<gene>
    <name evidence="1" type="ORF">OVA965_LOCUS40359</name>
    <name evidence="2" type="ORF">TMI583_LOCUS41785</name>
</gene>
<evidence type="ECO:0000313" key="2">
    <source>
        <dbReference type="EMBL" id="CAF4365614.1"/>
    </source>
</evidence>
<evidence type="ECO:0000313" key="3">
    <source>
        <dbReference type="Proteomes" id="UP000682733"/>
    </source>
</evidence>
<comment type="caution">
    <text evidence="2">The sequence shown here is derived from an EMBL/GenBank/DDBJ whole genome shotgun (WGS) entry which is preliminary data.</text>
</comment>
<dbReference type="Proteomes" id="UP000682733">
    <property type="component" value="Unassembled WGS sequence"/>
</dbReference>
<reference evidence="2" key="1">
    <citation type="submission" date="2021-02" db="EMBL/GenBank/DDBJ databases">
        <authorList>
            <person name="Nowell W R."/>
        </authorList>
    </citation>
    <scope>NUCLEOTIDE SEQUENCE</scope>
</reference>
<dbReference type="EMBL" id="CAJOBA010066578">
    <property type="protein sequence ID" value="CAF4365614.1"/>
    <property type="molecule type" value="Genomic_DNA"/>
</dbReference>